<sequence length="48" mass="5470">MFKGTRVLVSDVVELLGAGVSIEEIVRDYYPSLNEEMIREALRYFASC</sequence>
<gene>
    <name evidence="1" type="ORF">TCARB_1567</name>
</gene>
<dbReference type="Proteomes" id="UP000266720">
    <property type="component" value="Chromosome"/>
</dbReference>
<organism evidence="1 2">
    <name type="scientific">Thermofilum adornatum 1505</name>
    <dbReference type="NCBI Taxonomy" id="697581"/>
    <lineage>
        <taxon>Archaea</taxon>
        <taxon>Thermoproteota</taxon>
        <taxon>Thermoprotei</taxon>
        <taxon>Thermofilales</taxon>
        <taxon>Thermofilaceae</taxon>
        <taxon>Thermofilum</taxon>
    </lineage>
</organism>
<dbReference type="InterPro" id="IPR036388">
    <property type="entry name" value="WH-like_DNA-bd_sf"/>
</dbReference>
<evidence type="ECO:0000313" key="2">
    <source>
        <dbReference type="Proteomes" id="UP000266720"/>
    </source>
</evidence>
<reference evidence="2" key="1">
    <citation type="book" date="2010" name="EXTREMOPHILES" publisher="0:0-0">
        <title>Complete genome sequences of ten hyperthermophilic archaea reveal their metabolic capabilities and possible ecological roles.</title>
        <editorList>
            <person name="?"/>
        </editorList>
        <authorList>
            <person name="Ravin N.V."/>
            <person name="Mardanov A.V."/>
            <person name="Bonch-Osmolovskaya E.A."/>
            <person name="Skryabin K.G."/>
        </authorList>
    </citation>
    <scope>NUCLEOTIDE SEQUENCE [LARGE SCALE GENOMIC DNA]</scope>
    <source>
        <strain evidence="2">1505</strain>
    </source>
</reference>
<dbReference type="EMBL" id="CP007493">
    <property type="protein sequence ID" value="AJB42609.1"/>
    <property type="molecule type" value="Genomic_DNA"/>
</dbReference>
<dbReference type="InterPro" id="IPR007367">
    <property type="entry name" value="DUF433"/>
</dbReference>
<protein>
    <recommendedName>
        <fullName evidence="3">Antitoxin</fullName>
    </recommendedName>
</protein>
<dbReference type="Pfam" id="PF04255">
    <property type="entry name" value="DUF433"/>
    <property type="match status" value="1"/>
</dbReference>
<evidence type="ECO:0008006" key="3">
    <source>
        <dbReference type="Google" id="ProtNLM"/>
    </source>
</evidence>
<dbReference type="SUPFAM" id="SSF46689">
    <property type="entry name" value="Homeodomain-like"/>
    <property type="match status" value="1"/>
</dbReference>
<dbReference type="AlphaFoldDB" id="A0A3G1A6N7"/>
<name>A0A3G1A6N7_9CREN</name>
<dbReference type="InterPro" id="IPR009057">
    <property type="entry name" value="Homeodomain-like_sf"/>
</dbReference>
<dbReference type="Gene3D" id="1.10.10.10">
    <property type="entry name" value="Winged helix-like DNA-binding domain superfamily/Winged helix DNA-binding domain"/>
    <property type="match status" value="1"/>
</dbReference>
<accession>A0A3G1A6N7</accession>
<dbReference type="KEGG" id="tcb:TCARB_1567"/>
<evidence type="ECO:0000313" key="1">
    <source>
        <dbReference type="EMBL" id="AJB42609.1"/>
    </source>
</evidence>
<proteinExistence type="predicted"/>